<organism evidence="1 2">
    <name type="scientific">Lysinibacillus mangiferihumi</name>
    <dbReference type="NCBI Taxonomy" id="1130819"/>
    <lineage>
        <taxon>Bacteria</taxon>
        <taxon>Bacillati</taxon>
        <taxon>Bacillota</taxon>
        <taxon>Bacilli</taxon>
        <taxon>Bacillales</taxon>
        <taxon>Bacillaceae</taxon>
        <taxon>Lysinibacillus</taxon>
    </lineage>
</organism>
<accession>A0A4U2Z9C1</accession>
<reference evidence="1 2" key="1">
    <citation type="submission" date="2019-04" db="EMBL/GenBank/DDBJ databases">
        <title>Lysinibacillus genome sequencing.</title>
        <authorList>
            <person name="Dunlap C."/>
        </authorList>
    </citation>
    <scope>NUCLEOTIDE SEQUENCE [LARGE SCALE GENOMIC DNA]</scope>
    <source>
        <strain evidence="1 2">CCTCC AB 2010389</strain>
    </source>
</reference>
<dbReference type="AlphaFoldDB" id="A0A4U2Z9C1"/>
<gene>
    <name evidence="1" type="ORF">FC756_08370</name>
</gene>
<comment type="caution">
    <text evidence="1">The sequence shown here is derived from an EMBL/GenBank/DDBJ whole genome shotgun (WGS) entry which is preliminary data.</text>
</comment>
<keyword evidence="2" id="KW-1185">Reference proteome</keyword>
<name>A0A4U2Z9C1_9BACI</name>
<protein>
    <submittedName>
        <fullName evidence="1">Uncharacterized protein</fullName>
    </submittedName>
</protein>
<dbReference type="EMBL" id="SZPU01000022">
    <property type="protein sequence ID" value="TKI70110.1"/>
    <property type="molecule type" value="Genomic_DNA"/>
</dbReference>
<evidence type="ECO:0000313" key="2">
    <source>
        <dbReference type="Proteomes" id="UP000308744"/>
    </source>
</evidence>
<sequence>MEHTPNLGLKKPGPTDSILISEINENMDVLDAAVSELQKGSASIPDLETADKTLAGAINEVKQESSTVKQELDTHSGDMAKHNQFIHEGKLHQIGFGYNPTLGCFTFSIREVI</sequence>
<proteinExistence type="predicted"/>
<evidence type="ECO:0000313" key="1">
    <source>
        <dbReference type="EMBL" id="TKI70110.1"/>
    </source>
</evidence>
<dbReference type="RefSeq" id="WP_107893863.1">
    <property type="nucleotide sequence ID" value="NZ_PYWM01000001.1"/>
</dbReference>
<dbReference type="Proteomes" id="UP000308744">
    <property type="component" value="Unassembled WGS sequence"/>
</dbReference>